<feature type="domain" description="Methionyl/Valyl/Leucyl/Isoleucyl-tRNA synthetase anticodon-binding" evidence="14">
    <location>
        <begin position="745"/>
        <end position="868"/>
    </location>
</feature>
<dbReference type="InterPro" id="IPR013155">
    <property type="entry name" value="M/V/L/I-tRNA-synth_anticd-bd"/>
</dbReference>
<dbReference type="Gene3D" id="1.10.730.10">
    <property type="entry name" value="Isoleucyl-tRNA Synthetase, Domain 1"/>
    <property type="match status" value="2"/>
</dbReference>
<dbReference type="InterPro" id="IPR009080">
    <property type="entry name" value="tRNAsynth_Ia_anticodon-bd"/>
</dbReference>
<evidence type="ECO:0000313" key="17">
    <source>
        <dbReference type="EMBL" id="KAG2186458.1"/>
    </source>
</evidence>
<dbReference type="Pfam" id="PF09334">
    <property type="entry name" value="tRNA-synt_1g"/>
    <property type="match status" value="1"/>
</dbReference>
<comment type="catalytic activity">
    <reaction evidence="11">
        <text>tRNA(Leu) + L-leucine + ATP = L-leucyl-tRNA(Leu) + AMP + diphosphate</text>
        <dbReference type="Rhea" id="RHEA:11688"/>
        <dbReference type="Rhea" id="RHEA-COMP:9613"/>
        <dbReference type="Rhea" id="RHEA-COMP:9622"/>
        <dbReference type="ChEBI" id="CHEBI:30616"/>
        <dbReference type="ChEBI" id="CHEBI:33019"/>
        <dbReference type="ChEBI" id="CHEBI:57427"/>
        <dbReference type="ChEBI" id="CHEBI:78442"/>
        <dbReference type="ChEBI" id="CHEBI:78494"/>
        <dbReference type="ChEBI" id="CHEBI:456215"/>
        <dbReference type="EC" id="6.1.1.4"/>
    </reaction>
</comment>
<keyword evidence="9 12" id="KW-0030">Aminoacyl-tRNA synthetase</keyword>
<dbReference type="PRINTS" id="PR00985">
    <property type="entry name" value="TRNASYNTHLEU"/>
</dbReference>
<evidence type="ECO:0000256" key="2">
    <source>
        <dbReference type="ARBA" id="ARBA00004496"/>
    </source>
</evidence>
<feature type="domain" description="Leucyl-tRNA synthetase editing" evidence="16">
    <location>
        <begin position="250"/>
        <end position="441"/>
    </location>
</feature>
<evidence type="ECO:0000256" key="11">
    <source>
        <dbReference type="ARBA" id="ARBA00047469"/>
    </source>
</evidence>
<keyword evidence="18" id="KW-1185">Reference proteome</keyword>
<comment type="subcellular location">
    <subcellularLocation>
        <location evidence="2">Cytoplasm</location>
    </subcellularLocation>
    <subcellularLocation>
        <location evidence="1">Mitochondrion matrix</location>
    </subcellularLocation>
</comment>
<dbReference type="OrthoDB" id="15954at2759"/>
<dbReference type="Gene3D" id="3.40.50.620">
    <property type="entry name" value="HUPs"/>
    <property type="match status" value="2"/>
</dbReference>
<keyword evidence="6 12" id="KW-0547">Nucleotide-binding</keyword>
<proteinExistence type="inferred from homology"/>
<dbReference type="PROSITE" id="PS00178">
    <property type="entry name" value="AA_TRNA_LIGASE_I"/>
    <property type="match status" value="1"/>
</dbReference>
<keyword evidence="8 12" id="KW-0648">Protein biosynthesis</keyword>
<dbReference type="InterPro" id="IPR002300">
    <property type="entry name" value="aa-tRNA-synth_Ia"/>
</dbReference>
<evidence type="ECO:0000313" key="18">
    <source>
        <dbReference type="Proteomes" id="UP000612746"/>
    </source>
</evidence>
<evidence type="ECO:0000256" key="6">
    <source>
        <dbReference type="ARBA" id="ARBA00022741"/>
    </source>
</evidence>
<dbReference type="SUPFAM" id="SSF52374">
    <property type="entry name" value="Nucleotidylyl transferase"/>
    <property type="match status" value="1"/>
</dbReference>
<protein>
    <recommendedName>
        <fullName evidence="4">leucine--tRNA ligase</fullName>
        <ecNumber evidence="4">6.1.1.4</ecNumber>
    </recommendedName>
    <alternativeName>
        <fullName evidence="10">Leucyl-tRNA synthetase</fullName>
    </alternativeName>
</protein>
<evidence type="ECO:0000259" key="13">
    <source>
        <dbReference type="Pfam" id="PF00133"/>
    </source>
</evidence>
<dbReference type="FunFam" id="3.40.50.620:FF:000003">
    <property type="entry name" value="Leucine--tRNA ligase"/>
    <property type="match status" value="1"/>
</dbReference>
<evidence type="ECO:0000256" key="8">
    <source>
        <dbReference type="ARBA" id="ARBA00022917"/>
    </source>
</evidence>
<dbReference type="NCBIfam" id="TIGR00396">
    <property type="entry name" value="leuS_bact"/>
    <property type="match status" value="1"/>
</dbReference>
<evidence type="ECO:0000256" key="9">
    <source>
        <dbReference type="ARBA" id="ARBA00023146"/>
    </source>
</evidence>
<dbReference type="PANTHER" id="PTHR43740">
    <property type="entry name" value="LEUCYL-TRNA SYNTHETASE"/>
    <property type="match status" value="1"/>
</dbReference>
<comment type="caution">
    <text evidence="17">The sequence shown here is derived from an EMBL/GenBank/DDBJ whole genome shotgun (WGS) entry which is preliminary data.</text>
</comment>
<evidence type="ECO:0000259" key="14">
    <source>
        <dbReference type="Pfam" id="PF08264"/>
    </source>
</evidence>
<dbReference type="FunFam" id="3.40.50.620:FF:000100">
    <property type="entry name" value="probable leucine--tRNA ligase, mitochondrial"/>
    <property type="match status" value="1"/>
</dbReference>
<feature type="domain" description="Aminoacyl-tRNA synthetase class Ia" evidence="13">
    <location>
        <begin position="456"/>
        <end position="620"/>
    </location>
</feature>
<dbReference type="GO" id="GO:0002161">
    <property type="term" value="F:aminoacyl-tRNA deacylase activity"/>
    <property type="evidence" value="ECO:0007669"/>
    <property type="project" value="InterPro"/>
</dbReference>
<dbReference type="FunFam" id="1.10.730.10:FF:000002">
    <property type="entry name" value="Leucine--tRNA ligase"/>
    <property type="match status" value="1"/>
</dbReference>
<keyword evidence="5 12" id="KW-0436">Ligase</keyword>
<dbReference type="GO" id="GO:0005759">
    <property type="term" value="C:mitochondrial matrix"/>
    <property type="evidence" value="ECO:0007669"/>
    <property type="project" value="UniProtKB-SubCell"/>
</dbReference>
<dbReference type="Pfam" id="PF08264">
    <property type="entry name" value="Anticodon_1"/>
    <property type="match status" value="1"/>
</dbReference>
<dbReference type="GO" id="GO:0005524">
    <property type="term" value="F:ATP binding"/>
    <property type="evidence" value="ECO:0007669"/>
    <property type="project" value="UniProtKB-KW"/>
</dbReference>
<dbReference type="CDD" id="cd07958">
    <property type="entry name" value="Anticodon_Ia_Leu_BEm"/>
    <property type="match status" value="1"/>
</dbReference>
<evidence type="ECO:0000256" key="10">
    <source>
        <dbReference type="ARBA" id="ARBA00030520"/>
    </source>
</evidence>
<dbReference type="GO" id="GO:0032543">
    <property type="term" value="P:mitochondrial translation"/>
    <property type="evidence" value="ECO:0007669"/>
    <property type="project" value="TreeGrafter"/>
</dbReference>
<dbReference type="InterPro" id="IPR025709">
    <property type="entry name" value="Leu_tRNA-synth_edit"/>
</dbReference>
<dbReference type="GO" id="GO:0004823">
    <property type="term" value="F:leucine-tRNA ligase activity"/>
    <property type="evidence" value="ECO:0007669"/>
    <property type="project" value="UniProtKB-EC"/>
</dbReference>
<sequence length="911" mass="102918">MQLAMLRQVTRSGVHKPYYARHYATSQSNRTVGGLNFGNIEKKWQKRWAESTPTPPMTAGKSFYVLSMFPYPSGILHMGHVRVYTISDTVSRFRKMAGYDVIHPMGWDAFGLPAENAAIERNIHPAKWTKDNISTMKGQLKKLSIDLDWSRELATCDPEYYKWTQYFFLQFHKAGLAYQKEATVNWDPVDQTVLANEQVDAEGKSWRSGALVERKKLKQWFFKITEFAEPLLEDLKVLDHWPDRVKQMQHNWIGKSTGANFRFQVDANVPETLKHVEVFTSRPDTLLGVQYLTVAPEHPLINSEYLPNEYSGKVIDFVESLKKVQNMDEAENNKQGVFTGLYAQHPLTSEQLPIYVAPYVLSDYGTGAVMAVPAHDKRDWEFAKANNVVDEIKFVVDPLVQEEGAIIDRSEPFLGHGVLNAASGKYQGMRSSEAMAAVITDAKENNFGDSAVQYRLRDWLLSRQRYWGAPIPIIHCPSCKVVPVPEADLPVHLPLDIALEGKGGSPLQKVEDWVNCKCPKCNGPAKRDTDTMDTFVDSSWYYMRYVDPHNQNLPFDHDKATERLPVDVYIGGVEHAILHLLYSRFFSKFLMKQGFYSEKPEASGNRGEPFKVLLTQGMVQGKTFKDPVSHRFLKPEEVDLSDPVNPKIINSGETPLMSYEKMSKSKYNGTDPTTVTENHGVDPTRLHILYKAPPSEALEWDDVSIVGMQRWLAKLHRLAVSAGNEAPRGSEADTMNMSSMNTEEKKVYRFTHNTIQQVTDALSTSFGFNTAIADLIKLSNFISSSAISPSTPTYRYAVESLVKMVAPMAPNIAEESWEALGGDHIKQNSVFSQRWPSLDQKALVADELKCVVQINGKTRYTVNIPAELAQDQSKVEEFAKQSPQSDKWLEGKNVHRVIMAKGGKLVNFLVK</sequence>
<dbReference type="InterPro" id="IPR015413">
    <property type="entry name" value="Methionyl/Leucyl_tRNA_Synth"/>
</dbReference>
<evidence type="ECO:0000256" key="4">
    <source>
        <dbReference type="ARBA" id="ARBA00013164"/>
    </source>
</evidence>
<evidence type="ECO:0000256" key="5">
    <source>
        <dbReference type="ARBA" id="ARBA00022598"/>
    </source>
</evidence>
<evidence type="ECO:0000256" key="3">
    <source>
        <dbReference type="ARBA" id="ARBA00005594"/>
    </source>
</evidence>
<dbReference type="Pfam" id="PF00133">
    <property type="entry name" value="tRNA-synt_1"/>
    <property type="match status" value="1"/>
</dbReference>
<dbReference type="InterPro" id="IPR001412">
    <property type="entry name" value="aa-tRNA-synth_I_CS"/>
</dbReference>
<dbReference type="SUPFAM" id="SSF50677">
    <property type="entry name" value="ValRS/IleRS/LeuRS editing domain"/>
    <property type="match status" value="1"/>
</dbReference>
<feature type="domain" description="Methionyl/Leucyl tRNA synthetase" evidence="15">
    <location>
        <begin position="64"/>
        <end position="201"/>
    </location>
</feature>
<dbReference type="AlphaFoldDB" id="A0A8H7UNP0"/>
<evidence type="ECO:0000259" key="15">
    <source>
        <dbReference type="Pfam" id="PF09334"/>
    </source>
</evidence>
<dbReference type="HAMAP" id="MF_00049_B">
    <property type="entry name" value="Leu_tRNA_synth_B"/>
    <property type="match status" value="1"/>
</dbReference>
<evidence type="ECO:0000256" key="12">
    <source>
        <dbReference type="RuleBase" id="RU363035"/>
    </source>
</evidence>
<comment type="similarity">
    <text evidence="3 12">Belongs to the class-I aminoacyl-tRNA synthetase family.</text>
</comment>
<dbReference type="InterPro" id="IPR014729">
    <property type="entry name" value="Rossmann-like_a/b/a_fold"/>
</dbReference>
<evidence type="ECO:0000256" key="1">
    <source>
        <dbReference type="ARBA" id="ARBA00004305"/>
    </source>
</evidence>
<dbReference type="Pfam" id="PF13603">
    <property type="entry name" value="tRNA-synt_1_2"/>
    <property type="match status" value="1"/>
</dbReference>
<organism evidence="17 18">
    <name type="scientific">Umbelopsis vinacea</name>
    <dbReference type="NCBI Taxonomy" id="44442"/>
    <lineage>
        <taxon>Eukaryota</taxon>
        <taxon>Fungi</taxon>
        <taxon>Fungi incertae sedis</taxon>
        <taxon>Mucoromycota</taxon>
        <taxon>Mucoromycotina</taxon>
        <taxon>Umbelopsidomycetes</taxon>
        <taxon>Umbelopsidales</taxon>
        <taxon>Umbelopsidaceae</taxon>
        <taxon>Umbelopsis</taxon>
    </lineage>
</organism>
<gene>
    <name evidence="17" type="ORF">INT44_002680</name>
</gene>
<accession>A0A8H7UNP0</accession>
<evidence type="ECO:0000259" key="16">
    <source>
        <dbReference type="Pfam" id="PF13603"/>
    </source>
</evidence>
<dbReference type="EMBL" id="JAEPRA010000004">
    <property type="protein sequence ID" value="KAG2186458.1"/>
    <property type="molecule type" value="Genomic_DNA"/>
</dbReference>
<evidence type="ECO:0000256" key="7">
    <source>
        <dbReference type="ARBA" id="ARBA00022840"/>
    </source>
</evidence>
<dbReference type="CDD" id="cd00812">
    <property type="entry name" value="LeuRS_core"/>
    <property type="match status" value="1"/>
</dbReference>
<keyword evidence="7 12" id="KW-0067">ATP-binding</keyword>
<name>A0A8H7UNP0_9FUNG</name>
<dbReference type="EC" id="6.1.1.4" evidence="4"/>
<dbReference type="GO" id="GO:0006429">
    <property type="term" value="P:leucyl-tRNA aminoacylation"/>
    <property type="evidence" value="ECO:0007669"/>
    <property type="project" value="InterPro"/>
</dbReference>
<dbReference type="SUPFAM" id="SSF47323">
    <property type="entry name" value="Anticodon-binding domain of a subclass of class I aminoacyl-tRNA synthetases"/>
    <property type="match status" value="1"/>
</dbReference>
<reference evidence="17" key="1">
    <citation type="submission" date="2020-12" db="EMBL/GenBank/DDBJ databases">
        <title>Metabolic potential, ecology and presence of endohyphal bacteria is reflected in genomic diversity of Mucoromycotina.</title>
        <authorList>
            <person name="Muszewska A."/>
            <person name="Okrasinska A."/>
            <person name="Steczkiewicz K."/>
            <person name="Drgas O."/>
            <person name="Orlowska M."/>
            <person name="Perlinska-Lenart U."/>
            <person name="Aleksandrzak-Piekarczyk T."/>
            <person name="Szatraj K."/>
            <person name="Zielenkiewicz U."/>
            <person name="Pilsyk S."/>
            <person name="Malc E."/>
            <person name="Mieczkowski P."/>
            <person name="Kruszewska J.S."/>
            <person name="Biernat P."/>
            <person name="Pawlowska J."/>
        </authorList>
    </citation>
    <scope>NUCLEOTIDE SEQUENCE</scope>
    <source>
        <strain evidence="17">WA0000051536</strain>
    </source>
</reference>
<dbReference type="PANTHER" id="PTHR43740:SF2">
    <property type="entry name" value="LEUCINE--TRNA LIGASE, MITOCHONDRIAL"/>
    <property type="match status" value="1"/>
</dbReference>
<dbReference type="InterPro" id="IPR009008">
    <property type="entry name" value="Val/Leu/Ile-tRNA-synth_edit"/>
</dbReference>
<dbReference type="Proteomes" id="UP000612746">
    <property type="component" value="Unassembled WGS sequence"/>
</dbReference>
<dbReference type="InterPro" id="IPR002302">
    <property type="entry name" value="Leu-tRNA-ligase"/>
</dbReference>